<evidence type="ECO:0000313" key="8">
    <source>
        <dbReference type="Proteomes" id="UP000031843"/>
    </source>
</evidence>
<feature type="zinc finger region" description="dksA C4-type" evidence="4">
    <location>
        <begin position="87"/>
        <end position="111"/>
    </location>
</feature>
<dbReference type="Proteomes" id="UP000031843">
    <property type="component" value="Chromosome main"/>
</dbReference>
<name>A0A0C4Y8Q5_9BURK</name>
<dbReference type="AlphaFoldDB" id="A0A0C4Y8Q5"/>
<evidence type="ECO:0000256" key="1">
    <source>
        <dbReference type="ARBA" id="ARBA00022723"/>
    </source>
</evidence>
<dbReference type="GO" id="GO:0008270">
    <property type="term" value="F:zinc ion binding"/>
    <property type="evidence" value="ECO:0007669"/>
    <property type="project" value="UniProtKB-KW"/>
</dbReference>
<dbReference type="EMBL" id="CP010536">
    <property type="protein sequence ID" value="AJG19365.1"/>
    <property type="molecule type" value="Genomic_DNA"/>
</dbReference>
<keyword evidence="3" id="KW-0862">Zinc</keyword>
<keyword evidence="8" id="KW-1185">Reference proteome</keyword>
<feature type="region of interest" description="Disordered" evidence="5">
    <location>
        <begin position="34"/>
        <end position="57"/>
    </location>
</feature>
<dbReference type="Gene3D" id="1.20.120.910">
    <property type="entry name" value="DksA, coiled-coil domain"/>
    <property type="match status" value="1"/>
</dbReference>
<dbReference type="InterPro" id="IPR000962">
    <property type="entry name" value="Znf_DskA_TraR"/>
</dbReference>
<organism evidence="7 8">
    <name type="scientific">Cupriavidus basilensis</name>
    <dbReference type="NCBI Taxonomy" id="68895"/>
    <lineage>
        <taxon>Bacteria</taxon>
        <taxon>Pseudomonadati</taxon>
        <taxon>Pseudomonadota</taxon>
        <taxon>Betaproteobacteria</taxon>
        <taxon>Burkholderiales</taxon>
        <taxon>Burkholderiaceae</taxon>
        <taxon>Cupriavidus</taxon>
    </lineage>
</organism>
<evidence type="ECO:0000256" key="5">
    <source>
        <dbReference type="SAM" id="MobiDB-lite"/>
    </source>
</evidence>
<dbReference type="STRING" id="68895.RR42_m1970"/>
<accession>A0A0C4Y8Q5</accession>
<evidence type="ECO:0000256" key="4">
    <source>
        <dbReference type="PROSITE-ProRule" id="PRU00510"/>
    </source>
</evidence>
<dbReference type="Pfam" id="PF01258">
    <property type="entry name" value="zf-dskA_traR"/>
    <property type="match status" value="1"/>
</dbReference>
<sequence>MSDLTKEQLSSLVTLLDGREQRIRGQMDAAAVSRTVSAEREASDDAELAEHGTEERMDDAVAEHYRMELADIAVARKRIARLSYGVCLDCGEPIPYPRLQAYPTAKRCTPCQRKHEHMFGAPSGMR</sequence>
<gene>
    <name evidence="7" type="ORF">RR42_m1970</name>
</gene>
<evidence type="ECO:0000313" key="7">
    <source>
        <dbReference type="EMBL" id="AJG19365.1"/>
    </source>
</evidence>
<dbReference type="RefSeq" id="WP_043351785.1">
    <property type="nucleotide sequence ID" value="NZ_CP010536.1"/>
</dbReference>
<keyword evidence="2" id="KW-0863">Zinc-finger</keyword>
<dbReference type="OrthoDB" id="9811543at2"/>
<evidence type="ECO:0000256" key="3">
    <source>
        <dbReference type="ARBA" id="ARBA00022833"/>
    </source>
</evidence>
<dbReference type="KEGG" id="cbw:RR42_m1970"/>
<reference evidence="7 8" key="1">
    <citation type="journal article" date="2015" name="Genome Announc.">
        <title>Complete Genome Sequence of Cupriavidus basilensis 4G11, Isolated from the Oak Ridge Field Research Center Site.</title>
        <authorList>
            <person name="Ray J."/>
            <person name="Waters R.J."/>
            <person name="Skerker J.M."/>
            <person name="Kuehl J.V."/>
            <person name="Price M.N."/>
            <person name="Huang J."/>
            <person name="Chakraborty R."/>
            <person name="Arkin A.P."/>
            <person name="Deutschbauer A."/>
        </authorList>
    </citation>
    <scope>NUCLEOTIDE SEQUENCE [LARGE SCALE GENOMIC DNA]</scope>
    <source>
        <strain evidence="7">4G11</strain>
    </source>
</reference>
<dbReference type="SUPFAM" id="SSF57716">
    <property type="entry name" value="Glucocorticoid receptor-like (DNA-binding domain)"/>
    <property type="match status" value="1"/>
</dbReference>
<feature type="domain" description="Zinc finger DksA/TraR C4-type" evidence="6">
    <location>
        <begin position="83"/>
        <end position="117"/>
    </location>
</feature>
<keyword evidence="1" id="KW-0479">Metal-binding</keyword>
<dbReference type="PANTHER" id="PTHR33823:SF4">
    <property type="entry name" value="GENERAL STRESS PROTEIN 16O"/>
    <property type="match status" value="1"/>
</dbReference>
<dbReference type="PANTHER" id="PTHR33823">
    <property type="entry name" value="RNA POLYMERASE-BINDING TRANSCRIPTION FACTOR DKSA-RELATED"/>
    <property type="match status" value="1"/>
</dbReference>
<evidence type="ECO:0000259" key="6">
    <source>
        <dbReference type="Pfam" id="PF01258"/>
    </source>
</evidence>
<evidence type="ECO:0000256" key="2">
    <source>
        <dbReference type="ARBA" id="ARBA00022771"/>
    </source>
</evidence>
<proteinExistence type="predicted"/>
<dbReference type="PROSITE" id="PS51128">
    <property type="entry name" value="ZF_DKSA_2"/>
    <property type="match status" value="1"/>
</dbReference>
<feature type="compositionally biased region" description="Basic and acidic residues" evidence="5">
    <location>
        <begin position="37"/>
        <end position="57"/>
    </location>
</feature>
<protein>
    <submittedName>
        <fullName evidence="7">DnaK suppressor protein</fullName>
    </submittedName>
</protein>